<proteinExistence type="predicted"/>
<keyword evidence="3" id="KW-1185">Reference proteome</keyword>
<feature type="region of interest" description="Disordered" evidence="1">
    <location>
        <begin position="125"/>
        <end position="151"/>
    </location>
</feature>
<evidence type="ECO:0000313" key="2">
    <source>
        <dbReference type="EMBL" id="KAH0966819.1"/>
    </source>
</evidence>
<feature type="compositionally biased region" description="Polar residues" evidence="1">
    <location>
        <begin position="139"/>
        <end position="151"/>
    </location>
</feature>
<dbReference type="GeneID" id="68351357"/>
<dbReference type="AlphaFoldDB" id="A0A9P8N4T6"/>
<dbReference type="OrthoDB" id="5403634at2759"/>
<evidence type="ECO:0000256" key="1">
    <source>
        <dbReference type="SAM" id="MobiDB-lite"/>
    </source>
</evidence>
<comment type="caution">
    <text evidence="2">The sequence shown here is derived from an EMBL/GenBank/DDBJ whole genome shotgun (WGS) entry which is preliminary data.</text>
</comment>
<dbReference type="RefSeq" id="XP_044724332.1">
    <property type="nucleotide sequence ID" value="XM_044860699.1"/>
</dbReference>
<reference evidence="2" key="1">
    <citation type="submission" date="2021-09" db="EMBL/GenBank/DDBJ databases">
        <title>A high-quality genome of the endoparasitic fungus Hirsutella rhossiliensis with a comparison of Hirsutella genomes reveals transposable elements contributing to genome size variation.</title>
        <authorList>
            <person name="Lin R."/>
            <person name="Jiao Y."/>
            <person name="Sun X."/>
            <person name="Ling J."/>
            <person name="Xie B."/>
            <person name="Cheng X."/>
        </authorList>
    </citation>
    <scope>NUCLEOTIDE SEQUENCE</scope>
    <source>
        <strain evidence="2">HR02</strain>
    </source>
</reference>
<organism evidence="2 3">
    <name type="scientific">Hirsutella rhossiliensis</name>
    <dbReference type="NCBI Taxonomy" id="111463"/>
    <lineage>
        <taxon>Eukaryota</taxon>
        <taxon>Fungi</taxon>
        <taxon>Dikarya</taxon>
        <taxon>Ascomycota</taxon>
        <taxon>Pezizomycotina</taxon>
        <taxon>Sordariomycetes</taxon>
        <taxon>Hypocreomycetidae</taxon>
        <taxon>Hypocreales</taxon>
        <taxon>Ophiocordycipitaceae</taxon>
        <taxon>Hirsutella</taxon>
    </lineage>
</organism>
<protein>
    <submittedName>
        <fullName evidence="2">Uncharacterized protein</fullName>
    </submittedName>
</protein>
<accession>A0A9P8N4T6</accession>
<feature type="region of interest" description="Disordered" evidence="1">
    <location>
        <begin position="1"/>
        <end position="40"/>
    </location>
</feature>
<gene>
    <name evidence="2" type="ORF">HRG_02228</name>
</gene>
<evidence type="ECO:0000313" key="3">
    <source>
        <dbReference type="Proteomes" id="UP000824596"/>
    </source>
</evidence>
<sequence length="433" mass="48077">MSEPHSTSPTKRRHSPSAGRAAKVPRPSEPRMSPKELPPASFYTDLSVQHLTRSALRRLDTENRALQIASYPPPAMTGITLPIDMYLAFCIPELRDQLQKIARNGGLDLSDLRGHRNQMTTTWSLPESNKCHESGAPIKTNSTPATSSSKATGPFDDNFQQHLADSRVLALRIDNFREDALDRPDNINALKRAIARPRPRTLALSKIKQGFYDSFLAVHAQAVTKAHVMANVIPLIEGEAGGDHRAATGIPFTNLEYLTQEPIVAGQPDIFYGAPPDVLVPELRDLRNMIVPSVNNDVPVLPNFFVSVTSPGGDHSTAMRQACYHGALGARGMQSLQSYKQPDPEFDSNTYTLTSIYHRGRLEMYATHLTRPVVPGQLPGYAMTPVGQWSLNASPDTFRRGVLAWRNGRDWAQRQREDALKQALYVAREWMLT</sequence>
<dbReference type="EMBL" id="JAIZPD010000002">
    <property type="protein sequence ID" value="KAH0966819.1"/>
    <property type="molecule type" value="Genomic_DNA"/>
</dbReference>
<dbReference type="Proteomes" id="UP000824596">
    <property type="component" value="Unassembled WGS sequence"/>
</dbReference>
<name>A0A9P8N4T6_9HYPO</name>